<comment type="caution">
    <text evidence="12">The sequence shown here is derived from an EMBL/GenBank/DDBJ whole genome shotgun (WGS) entry which is preliminary data.</text>
</comment>
<keyword evidence="7 8" id="KW-0275">Fatty acid biosynthesis</keyword>
<dbReference type="FunFam" id="1.10.8.400:FF:000001">
    <property type="entry name" value="Enoyl-[acyl-carrier-protein] reductase [NADH]"/>
    <property type="match status" value="1"/>
</dbReference>
<comment type="similarity">
    <text evidence="2 8">Belongs to the short-chain dehydrogenases/reductases (SDR) family. FabI subfamily.</text>
</comment>
<feature type="binding site" evidence="10">
    <location>
        <position position="97"/>
    </location>
    <ligand>
        <name>substrate</name>
    </ligand>
</feature>
<gene>
    <name evidence="12" type="ORF">FJZ47_18040</name>
</gene>
<protein>
    <recommendedName>
        <fullName evidence="8">Enoyl-[acyl-carrier-protein] reductase [NADH]</fullName>
        <ecNumber evidence="8">1.3.1.9</ecNumber>
    </recommendedName>
</protein>
<dbReference type="EMBL" id="VGLS01000650">
    <property type="protein sequence ID" value="MBM3225682.1"/>
    <property type="molecule type" value="Genomic_DNA"/>
</dbReference>
<dbReference type="Proteomes" id="UP000712673">
    <property type="component" value="Unassembled WGS sequence"/>
</dbReference>
<evidence type="ECO:0000256" key="10">
    <source>
        <dbReference type="PIRSR" id="PIRSR000094-2"/>
    </source>
</evidence>
<feature type="binding site" evidence="11">
    <location>
        <begin position="194"/>
        <end position="198"/>
    </location>
    <ligand>
        <name>NAD(+)</name>
        <dbReference type="ChEBI" id="CHEBI:57540"/>
    </ligand>
</feature>
<evidence type="ECO:0000313" key="13">
    <source>
        <dbReference type="Proteomes" id="UP000712673"/>
    </source>
</evidence>
<evidence type="ECO:0000256" key="2">
    <source>
        <dbReference type="ARBA" id="ARBA00009233"/>
    </source>
</evidence>
<feature type="binding site" evidence="11">
    <location>
        <position position="165"/>
    </location>
    <ligand>
        <name>NAD(+)</name>
        <dbReference type="ChEBI" id="CHEBI:57540"/>
    </ligand>
</feature>
<feature type="active site" description="Proton acceptor" evidence="9">
    <location>
        <position position="158"/>
    </location>
</feature>
<evidence type="ECO:0000256" key="8">
    <source>
        <dbReference type="PIRNR" id="PIRNR000094"/>
    </source>
</evidence>
<name>A0A937W5T6_UNCTE</name>
<dbReference type="InterPro" id="IPR036291">
    <property type="entry name" value="NAD(P)-bd_dom_sf"/>
</dbReference>
<evidence type="ECO:0000256" key="7">
    <source>
        <dbReference type="ARBA" id="ARBA00023160"/>
    </source>
</evidence>
<reference evidence="12" key="1">
    <citation type="submission" date="2019-03" db="EMBL/GenBank/DDBJ databases">
        <title>Lake Tanganyika Metagenome-Assembled Genomes (MAGs).</title>
        <authorList>
            <person name="Tran P."/>
        </authorList>
    </citation>
    <scope>NUCLEOTIDE SEQUENCE</scope>
    <source>
        <strain evidence="12">K_DeepCast_65m_m2_066</strain>
    </source>
</reference>
<dbReference type="InterPro" id="IPR014358">
    <property type="entry name" value="Enoyl-ACP_Rdtase_NADH"/>
</dbReference>
<keyword evidence="6" id="KW-0443">Lipid metabolism</keyword>
<dbReference type="PRINTS" id="PR00081">
    <property type="entry name" value="GDHRDH"/>
</dbReference>
<dbReference type="GO" id="GO:0004318">
    <property type="term" value="F:enoyl-[acyl-carrier-protein] reductase (NADH) activity"/>
    <property type="evidence" value="ECO:0007669"/>
    <property type="project" value="UniProtKB-EC"/>
</dbReference>
<evidence type="ECO:0000256" key="11">
    <source>
        <dbReference type="PIRSR" id="PIRSR000094-3"/>
    </source>
</evidence>
<feature type="binding site" evidence="11">
    <location>
        <position position="15"/>
    </location>
    <ligand>
        <name>NAD(+)</name>
        <dbReference type="ChEBI" id="CHEBI:57540"/>
    </ligand>
</feature>
<dbReference type="GO" id="GO:0006633">
    <property type="term" value="P:fatty acid biosynthetic process"/>
    <property type="evidence" value="ECO:0007669"/>
    <property type="project" value="UniProtKB-KW"/>
</dbReference>
<feature type="active site" description="Proton acceptor" evidence="9">
    <location>
        <position position="148"/>
    </location>
</feature>
<dbReference type="Gene3D" id="3.40.50.720">
    <property type="entry name" value="NAD(P)-binding Rossmann-like Domain"/>
    <property type="match status" value="1"/>
</dbReference>
<feature type="binding site" evidence="11">
    <location>
        <position position="42"/>
    </location>
    <ligand>
        <name>NAD(+)</name>
        <dbReference type="ChEBI" id="CHEBI:57540"/>
    </ligand>
</feature>
<comment type="catalytic activity">
    <reaction evidence="8">
        <text>a 2,3-saturated acyl-[ACP] + NAD(+) = a (2E)-enoyl-[ACP] + NADH + H(+)</text>
        <dbReference type="Rhea" id="RHEA:10240"/>
        <dbReference type="Rhea" id="RHEA-COMP:9925"/>
        <dbReference type="Rhea" id="RHEA-COMP:9926"/>
        <dbReference type="ChEBI" id="CHEBI:15378"/>
        <dbReference type="ChEBI" id="CHEBI:57540"/>
        <dbReference type="ChEBI" id="CHEBI:57945"/>
        <dbReference type="ChEBI" id="CHEBI:78784"/>
        <dbReference type="ChEBI" id="CHEBI:78785"/>
        <dbReference type="EC" id="1.3.1.9"/>
    </reaction>
</comment>
<evidence type="ECO:0000256" key="3">
    <source>
        <dbReference type="ARBA" id="ARBA00022516"/>
    </source>
</evidence>
<keyword evidence="3 8" id="KW-0444">Lipid biosynthesis</keyword>
<evidence type="ECO:0000256" key="5">
    <source>
        <dbReference type="ARBA" id="ARBA00023002"/>
    </source>
</evidence>
<evidence type="ECO:0000256" key="9">
    <source>
        <dbReference type="PIRSR" id="PIRSR000094-1"/>
    </source>
</evidence>
<dbReference type="PANTHER" id="PTHR43159:SF2">
    <property type="entry name" value="ENOYL-[ACYL-CARRIER-PROTEIN] REDUCTASE [NADH], CHLOROPLASTIC"/>
    <property type="match status" value="1"/>
</dbReference>
<dbReference type="InterPro" id="IPR002347">
    <property type="entry name" value="SDR_fam"/>
</dbReference>
<feature type="binding site" evidence="11">
    <location>
        <begin position="21"/>
        <end position="22"/>
    </location>
    <ligand>
        <name>NAD(+)</name>
        <dbReference type="ChEBI" id="CHEBI:57540"/>
    </ligand>
</feature>
<dbReference type="EC" id="1.3.1.9" evidence="8"/>
<feature type="binding site" evidence="11">
    <location>
        <position position="94"/>
    </location>
    <ligand>
        <name>NAD(+)</name>
        <dbReference type="ChEBI" id="CHEBI:57540"/>
    </ligand>
</feature>
<dbReference type="AlphaFoldDB" id="A0A937W5T6"/>
<sequence length="258" mass="28363">MDYVNLQGKTALVLGIANRWSIAYAIAQLLHEHGVRLAVTYQNERIGAEVRKLTSDWPNVLYLLCELTEDEQIDTVFAQIQAEFGQLNHLVHCIAFAEREDLQGEFRKISRRGFHTAMDISAYSLVAVAQRAAPLMPPEHSSVLTLTYMASERVVPNYNVMALAKAALENSVRYLANDLGPHGIRVNAISAGPVKTASARAISGFTDMLKQHADRAPLRRNITVEEVGKTALYLCSDLASGVTGTVQFVDAGYHILGL</sequence>
<evidence type="ECO:0000256" key="6">
    <source>
        <dbReference type="ARBA" id="ARBA00023098"/>
    </source>
</evidence>
<organism evidence="12 13">
    <name type="scientific">Tectimicrobiota bacterium</name>
    <dbReference type="NCBI Taxonomy" id="2528274"/>
    <lineage>
        <taxon>Bacteria</taxon>
        <taxon>Pseudomonadati</taxon>
        <taxon>Nitrospinota/Tectimicrobiota group</taxon>
        <taxon>Candidatus Tectimicrobiota</taxon>
    </lineage>
</organism>
<dbReference type="Pfam" id="PF13561">
    <property type="entry name" value="adh_short_C2"/>
    <property type="match status" value="1"/>
</dbReference>
<keyword evidence="5 8" id="KW-0560">Oxidoreductase</keyword>
<dbReference type="SUPFAM" id="SSF51735">
    <property type="entry name" value="NAD(P)-binding Rossmann-fold domains"/>
    <property type="match status" value="1"/>
</dbReference>
<evidence type="ECO:0000256" key="1">
    <source>
        <dbReference type="ARBA" id="ARBA00005194"/>
    </source>
</evidence>
<keyword evidence="8 11" id="KW-0520">NAD</keyword>
<comment type="pathway">
    <text evidence="1">Lipid metabolism; fatty acid biosynthesis.</text>
</comment>
<dbReference type="PIRSF" id="PIRSF000094">
    <property type="entry name" value="Enoyl-ACP_rdct"/>
    <property type="match status" value="1"/>
</dbReference>
<dbReference type="PANTHER" id="PTHR43159">
    <property type="entry name" value="ENOYL-[ACYL-CARRIER-PROTEIN] REDUCTASE"/>
    <property type="match status" value="1"/>
</dbReference>
<dbReference type="Gene3D" id="1.10.8.400">
    <property type="entry name" value="Enoyl acyl carrier protein reductase"/>
    <property type="match status" value="1"/>
</dbReference>
<evidence type="ECO:0000313" key="12">
    <source>
        <dbReference type="EMBL" id="MBM3225682.1"/>
    </source>
</evidence>
<dbReference type="CDD" id="cd05372">
    <property type="entry name" value="ENR_SDR"/>
    <property type="match status" value="1"/>
</dbReference>
<accession>A0A937W5T6</accession>
<keyword evidence="4" id="KW-0276">Fatty acid metabolism</keyword>
<proteinExistence type="inferred from homology"/>
<evidence type="ECO:0000256" key="4">
    <source>
        <dbReference type="ARBA" id="ARBA00022832"/>
    </source>
</evidence>